<feature type="transmembrane region" description="Helical" evidence="1">
    <location>
        <begin position="93"/>
        <end position="111"/>
    </location>
</feature>
<keyword evidence="2" id="KW-1185">Reference proteome</keyword>
<dbReference type="AlphaFoldDB" id="A0AA85IUP0"/>
<evidence type="ECO:0000313" key="2">
    <source>
        <dbReference type="Proteomes" id="UP000050795"/>
    </source>
</evidence>
<dbReference type="WBParaSite" id="TREG1_123040.1">
    <property type="protein sequence ID" value="TREG1_123040.1"/>
    <property type="gene ID" value="TREG1_123040"/>
</dbReference>
<reference evidence="3" key="2">
    <citation type="submission" date="2023-11" db="UniProtKB">
        <authorList>
            <consortium name="WormBaseParasite"/>
        </authorList>
    </citation>
    <scope>IDENTIFICATION</scope>
</reference>
<protein>
    <submittedName>
        <fullName evidence="3">Uncharacterized protein</fullName>
    </submittedName>
</protein>
<accession>A0AA85IUP0</accession>
<keyword evidence="1" id="KW-0472">Membrane</keyword>
<reference evidence="2" key="1">
    <citation type="submission" date="2022-06" db="EMBL/GenBank/DDBJ databases">
        <authorList>
            <person name="Berger JAMES D."/>
            <person name="Berger JAMES D."/>
        </authorList>
    </citation>
    <scope>NUCLEOTIDE SEQUENCE [LARGE SCALE GENOMIC DNA]</scope>
</reference>
<keyword evidence="1" id="KW-0812">Transmembrane</keyword>
<sequence length="160" mass="17709">MNSTEMNNMFGQIFKYGASYVMKNGYISNRYSDIALVLMVMCLLLLILLSVNNQCKFLPQPFAFVLITLMVVLWLIAYSLLCSNHNLVELNTYLGVSIAVHTIVGFVATYVGKLSVSYCVKLLKVATVAFICGAVFSVLNNITFVFDCLTGICWGVTSDI</sequence>
<organism evidence="2 3">
    <name type="scientific">Trichobilharzia regenti</name>
    <name type="common">Nasal bird schistosome</name>
    <dbReference type="NCBI Taxonomy" id="157069"/>
    <lineage>
        <taxon>Eukaryota</taxon>
        <taxon>Metazoa</taxon>
        <taxon>Spiralia</taxon>
        <taxon>Lophotrochozoa</taxon>
        <taxon>Platyhelminthes</taxon>
        <taxon>Trematoda</taxon>
        <taxon>Digenea</taxon>
        <taxon>Strigeidida</taxon>
        <taxon>Schistosomatoidea</taxon>
        <taxon>Schistosomatidae</taxon>
        <taxon>Trichobilharzia</taxon>
    </lineage>
</organism>
<evidence type="ECO:0000256" key="1">
    <source>
        <dbReference type="SAM" id="Phobius"/>
    </source>
</evidence>
<dbReference type="Proteomes" id="UP000050795">
    <property type="component" value="Unassembled WGS sequence"/>
</dbReference>
<feature type="transmembrane region" description="Helical" evidence="1">
    <location>
        <begin position="123"/>
        <end position="146"/>
    </location>
</feature>
<evidence type="ECO:0000313" key="3">
    <source>
        <dbReference type="WBParaSite" id="TREG1_123040.1"/>
    </source>
</evidence>
<keyword evidence="1" id="KW-1133">Transmembrane helix</keyword>
<proteinExistence type="predicted"/>
<name>A0AA85IUP0_TRIRE</name>
<feature type="transmembrane region" description="Helical" evidence="1">
    <location>
        <begin position="63"/>
        <end position="81"/>
    </location>
</feature>
<feature type="transmembrane region" description="Helical" evidence="1">
    <location>
        <begin position="34"/>
        <end position="51"/>
    </location>
</feature>